<sequence>MDIKHKWYLSGCILGPLLLNILINDIDKRIKCTLSNFVDDTKLSSAVDTPERQDTIEKDSDKLEKRAHGNLTRFNKTNCKVLQLGQGNSQYQYMVWDPTD</sequence>
<name>A0ABQ9CUT1_9PASS</name>
<keyword evidence="3" id="KW-1185">Reference proteome</keyword>
<evidence type="ECO:0000313" key="3">
    <source>
        <dbReference type="Proteomes" id="UP001145742"/>
    </source>
</evidence>
<feature type="transmembrane region" description="Helical" evidence="1">
    <location>
        <begin position="6"/>
        <end position="23"/>
    </location>
</feature>
<protein>
    <submittedName>
        <fullName evidence="2">Rna-directed dna polymerase from mobile element jockey-like</fullName>
    </submittedName>
</protein>
<accession>A0ABQ9CUT1</accession>
<keyword evidence="1" id="KW-0472">Membrane</keyword>
<reference evidence="2" key="1">
    <citation type="submission" date="2019-10" db="EMBL/GenBank/DDBJ databases">
        <authorList>
            <person name="Soares A.E.R."/>
            <person name="Aleixo A."/>
            <person name="Schneider P."/>
            <person name="Miyaki C.Y."/>
            <person name="Schneider M.P."/>
            <person name="Mello C."/>
            <person name="Vasconcelos A.T.R."/>
        </authorList>
    </citation>
    <scope>NUCLEOTIDE SEQUENCE</scope>
    <source>
        <tissue evidence="2">Muscle</tissue>
    </source>
</reference>
<comment type="caution">
    <text evidence="2">The sequence shown here is derived from an EMBL/GenBank/DDBJ whole genome shotgun (WGS) entry which is preliminary data.</text>
</comment>
<keyword evidence="1" id="KW-1133">Transmembrane helix</keyword>
<organism evidence="2 3">
    <name type="scientific">Willisornis vidua</name>
    <name type="common">Xingu scale-backed antbird</name>
    <dbReference type="NCBI Taxonomy" id="1566151"/>
    <lineage>
        <taxon>Eukaryota</taxon>
        <taxon>Metazoa</taxon>
        <taxon>Chordata</taxon>
        <taxon>Craniata</taxon>
        <taxon>Vertebrata</taxon>
        <taxon>Euteleostomi</taxon>
        <taxon>Archelosauria</taxon>
        <taxon>Archosauria</taxon>
        <taxon>Dinosauria</taxon>
        <taxon>Saurischia</taxon>
        <taxon>Theropoda</taxon>
        <taxon>Coelurosauria</taxon>
        <taxon>Aves</taxon>
        <taxon>Neognathae</taxon>
        <taxon>Neoaves</taxon>
        <taxon>Telluraves</taxon>
        <taxon>Australaves</taxon>
        <taxon>Passeriformes</taxon>
        <taxon>Thamnophilidae</taxon>
        <taxon>Willisornis</taxon>
    </lineage>
</organism>
<dbReference type="EMBL" id="WHWB01034498">
    <property type="protein sequence ID" value="KAJ7409101.1"/>
    <property type="molecule type" value="Genomic_DNA"/>
</dbReference>
<proteinExistence type="predicted"/>
<keyword evidence="1" id="KW-0812">Transmembrane</keyword>
<dbReference type="PANTHER" id="PTHR33332">
    <property type="entry name" value="REVERSE TRANSCRIPTASE DOMAIN-CONTAINING PROTEIN"/>
    <property type="match status" value="1"/>
</dbReference>
<gene>
    <name evidence="2" type="ORF">WISP_116669</name>
</gene>
<dbReference type="Proteomes" id="UP001145742">
    <property type="component" value="Unassembled WGS sequence"/>
</dbReference>
<evidence type="ECO:0000256" key="1">
    <source>
        <dbReference type="SAM" id="Phobius"/>
    </source>
</evidence>
<evidence type="ECO:0000313" key="2">
    <source>
        <dbReference type="EMBL" id="KAJ7409101.1"/>
    </source>
</evidence>